<organism evidence="3 4">
    <name type="scientific">Nannocystis exedens</name>
    <dbReference type="NCBI Taxonomy" id="54"/>
    <lineage>
        <taxon>Bacteria</taxon>
        <taxon>Pseudomonadati</taxon>
        <taxon>Myxococcota</taxon>
        <taxon>Polyangia</taxon>
        <taxon>Nannocystales</taxon>
        <taxon>Nannocystaceae</taxon>
        <taxon>Nannocystis</taxon>
    </lineage>
</organism>
<dbReference type="AlphaFoldDB" id="A0A1I2EBR4"/>
<accession>A0A1I2EBR4</accession>
<evidence type="ECO:0000256" key="1">
    <source>
        <dbReference type="PROSITE-ProRule" id="PRU00473"/>
    </source>
</evidence>
<dbReference type="InterPro" id="IPR006665">
    <property type="entry name" value="OmpA-like"/>
</dbReference>
<dbReference type="GO" id="GO:0016020">
    <property type="term" value="C:membrane"/>
    <property type="evidence" value="ECO:0007669"/>
    <property type="project" value="UniProtKB-UniRule"/>
</dbReference>
<evidence type="ECO:0000259" key="2">
    <source>
        <dbReference type="PROSITE" id="PS51123"/>
    </source>
</evidence>
<proteinExistence type="predicted"/>
<dbReference type="Gene3D" id="3.30.1330.60">
    <property type="entry name" value="OmpA-like domain"/>
    <property type="match status" value="1"/>
</dbReference>
<keyword evidence="4" id="KW-1185">Reference proteome</keyword>
<evidence type="ECO:0000313" key="3">
    <source>
        <dbReference type="EMBL" id="SFE90036.1"/>
    </source>
</evidence>
<name>A0A1I2EBR4_9BACT</name>
<dbReference type="Pfam" id="PF00691">
    <property type="entry name" value="OmpA"/>
    <property type="match status" value="1"/>
</dbReference>
<dbReference type="RefSeq" id="WP_096332533.1">
    <property type="nucleotide sequence ID" value="NZ_FOMX01000022.1"/>
</dbReference>
<evidence type="ECO:0000313" key="4">
    <source>
        <dbReference type="Proteomes" id="UP000199400"/>
    </source>
</evidence>
<sequence>MRRTSATASLAAFLACSGPQVPERPQPPPVSECAAILATIPYAATAIPLQLDPDGLAELDEWIARLRADPRLRVELGVHMAAAARAGADPAQVHARMRRLGVDLLARVRAEVRPAARVALVVHGVPGGPADDLWAGSWVQLRRVCPPFAPDLDADGVADALDRCRDDPEDHDRFADDDGCPDRDNDGDGLLDAARWTGSEWINCDGKLERGIHRRDCRDEPETVNGEQDDDGCPEALVADCGRFVVRIGYDPVTRELDPDGFLELDARRKQLGQRLSTRGVFVLEGHTAAGMPPAEARQLGLDMADKARAVLIDRGFVHHALEVRSRGADQPIADNDSDEGRRANHRVEIVAGLACLEPSSPLCP</sequence>
<dbReference type="PROSITE" id="PS51123">
    <property type="entry name" value="OMPA_2"/>
    <property type="match status" value="1"/>
</dbReference>
<dbReference type="PROSITE" id="PS51257">
    <property type="entry name" value="PROKAR_LIPOPROTEIN"/>
    <property type="match status" value="1"/>
</dbReference>
<dbReference type="InterPro" id="IPR036737">
    <property type="entry name" value="OmpA-like_sf"/>
</dbReference>
<dbReference type="Proteomes" id="UP000199400">
    <property type="component" value="Unassembled WGS sequence"/>
</dbReference>
<protein>
    <submittedName>
        <fullName evidence="3">OmpA family protein</fullName>
    </submittedName>
</protein>
<dbReference type="OrthoDB" id="9805566at2"/>
<dbReference type="STRING" id="54.SAMN02745121_05985"/>
<feature type="domain" description="OmpA-like" evidence="2">
    <location>
        <begin position="237"/>
        <end position="356"/>
    </location>
</feature>
<dbReference type="SUPFAM" id="SSF103088">
    <property type="entry name" value="OmpA-like"/>
    <property type="match status" value="1"/>
</dbReference>
<keyword evidence="1" id="KW-0472">Membrane</keyword>
<reference evidence="4" key="1">
    <citation type="submission" date="2016-10" db="EMBL/GenBank/DDBJ databases">
        <authorList>
            <person name="Varghese N."/>
            <person name="Submissions S."/>
        </authorList>
    </citation>
    <scope>NUCLEOTIDE SEQUENCE [LARGE SCALE GENOMIC DNA]</scope>
    <source>
        <strain evidence="4">ATCC 25963</strain>
    </source>
</reference>
<dbReference type="EMBL" id="FOMX01000022">
    <property type="protein sequence ID" value="SFE90036.1"/>
    <property type="molecule type" value="Genomic_DNA"/>
</dbReference>
<gene>
    <name evidence="3" type="ORF">SAMN02745121_05985</name>
</gene>